<keyword evidence="3" id="KW-1185">Reference proteome</keyword>
<keyword evidence="2" id="KW-0378">Hydrolase</keyword>
<reference evidence="2 3" key="1">
    <citation type="submission" date="2019-04" db="EMBL/GenBank/DDBJ databases">
        <title>Bacillus caeni sp. nov., a bacterium isolated from mangrove sediment.</title>
        <authorList>
            <person name="Huang H."/>
            <person name="Mo K."/>
            <person name="Hu Y."/>
        </authorList>
    </citation>
    <scope>NUCLEOTIDE SEQUENCE [LARGE SCALE GENOMIC DNA]</scope>
    <source>
        <strain evidence="2 3">HB172195</strain>
    </source>
</reference>
<dbReference type="Gene3D" id="3.40.50.1820">
    <property type="entry name" value="alpha/beta hydrolase"/>
    <property type="match status" value="1"/>
</dbReference>
<evidence type="ECO:0000313" key="3">
    <source>
        <dbReference type="Proteomes" id="UP000308230"/>
    </source>
</evidence>
<dbReference type="SUPFAM" id="SSF53474">
    <property type="entry name" value="alpha/beta-Hydrolases"/>
    <property type="match status" value="1"/>
</dbReference>
<sequence length="243" mass="27539">MAKSVIGQRVNVEGIELYYEYITSSTDDITIVFESGYGWDLNNWNSIREDVSKFGNMFLYDRDGIGKSEKSNKPKHSIQIIKNLRILLKKAEIKPPYLLVGHSFGGVNVRLYASKYPEEVAGIILLDSVHEDQNKKMVPFFTEKVRKEYLGQFAVEATLNEFEESLEQVRGVTLGSIPLLVITGGTQSHHTTQSMALWMNFQTELARLSSKGNHLIIKEAGHAIHIDEPKIVINVIKEMIEKL</sequence>
<dbReference type="EMBL" id="SWLG01000012">
    <property type="protein sequence ID" value="TLS36173.1"/>
    <property type="molecule type" value="Genomic_DNA"/>
</dbReference>
<dbReference type="Proteomes" id="UP000308230">
    <property type="component" value="Unassembled WGS sequence"/>
</dbReference>
<accession>A0A5R9F5T5</accession>
<dbReference type="Pfam" id="PF00561">
    <property type="entry name" value="Abhydrolase_1"/>
    <property type="match status" value="1"/>
</dbReference>
<dbReference type="InterPro" id="IPR000073">
    <property type="entry name" value="AB_hydrolase_1"/>
</dbReference>
<dbReference type="RefSeq" id="WP_138127783.1">
    <property type="nucleotide sequence ID" value="NZ_SWLG01000012.1"/>
</dbReference>
<dbReference type="InterPro" id="IPR050266">
    <property type="entry name" value="AB_hydrolase_sf"/>
</dbReference>
<dbReference type="PANTHER" id="PTHR43798">
    <property type="entry name" value="MONOACYLGLYCEROL LIPASE"/>
    <property type="match status" value="1"/>
</dbReference>
<protein>
    <submittedName>
        <fullName evidence="2">Alpha/beta hydrolase</fullName>
    </submittedName>
</protein>
<dbReference type="OrthoDB" id="59888at2"/>
<name>A0A5R9F5T5_9BACL</name>
<dbReference type="InterPro" id="IPR029058">
    <property type="entry name" value="AB_hydrolase_fold"/>
</dbReference>
<gene>
    <name evidence="2" type="ORF">FCL54_16180</name>
</gene>
<organism evidence="2 3">
    <name type="scientific">Exobacillus caeni</name>
    <dbReference type="NCBI Taxonomy" id="2574798"/>
    <lineage>
        <taxon>Bacteria</taxon>
        <taxon>Bacillati</taxon>
        <taxon>Bacillota</taxon>
        <taxon>Bacilli</taxon>
        <taxon>Bacillales</taxon>
        <taxon>Guptibacillaceae</taxon>
        <taxon>Exobacillus</taxon>
    </lineage>
</organism>
<evidence type="ECO:0000313" key="2">
    <source>
        <dbReference type="EMBL" id="TLS36173.1"/>
    </source>
</evidence>
<dbReference type="GO" id="GO:0016787">
    <property type="term" value="F:hydrolase activity"/>
    <property type="evidence" value="ECO:0007669"/>
    <property type="project" value="UniProtKB-KW"/>
</dbReference>
<proteinExistence type="predicted"/>
<dbReference type="AlphaFoldDB" id="A0A5R9F5T5"/>
<feature type="domain" description="AB hydrolase-1" evidence="1">
    <location>
        <begin position="31"/>
        <end position="143"/>
    </location>
</feature>
<comment type="caution">
    <text evidence="2">The sequence shown here is derived from an EMBL/GenBank/DDBJ whole genome shotgun (WGS) entry which is preliminary data.</text>
</comment>
<evidence type="ECO:0000259" key="1">
    <source>
        <dbReference type="Pfam" id="PF00561"/>
    </source>
</evidence>